<sequence>MASEWPPQSEALYSATRLKKVQTVANTKRVESLRRGPGGRGSARRDIVPRPGGVAGDQSIAVEGGGVAEEAYNNDGSVGEAG</sequence>
<dbReference type="EMBL" id="JAUCMV010000003">
    <property type="protein sequence ID" value="KAK0412656.1"/>
    <property type="molecule type" value="Genomic_DNA"/>
</dbReference>
<name>A0AA39HV70_9BILA</name>
<proteinExistence type="predicted"/>
<evidence type="ECO:0000313" key="2">
    <source>
        <dbReference type="EMBL" id="KAK0412656.1"/>
    </source>
</evidence>
<keyword evidence="3" id="KW-1185">Reference proteome</keyword>
<evidence type="ECO:0000313" key="3">
    <source>
        <dbReference type="Proteomes" id="UP001175271"/>
    </source>
</evidence>
<organism evidence="2 3">
    <name type="scientific">Steinernema hermaphroditum</name>
    <dbReference type="NCBI Taxonomy" id="289476"/>
    <lineage>
        <taxon>Eukaryota</taxon>
        <taxon>Metazoa</taxon>
        <taxon>Ecdysozoa</taxon>
        <taxon>Nematoda</taxon>
        <taxon>Chromadorea</taxon>
        <taxon>Rhabditida</taxon>
        <taxon>Tylenchina</taxon>
        <taxon>Panagrolaimomorpha</taxon>
        <taxon>Strongyloidoidea</taxon>
        <taxon>Steinernematidae</taxon>
        <taxon>Steinernema</taxon>
    </lineage>
</organism>
<evidence type="ECO:0000256" key="1">
    <source>
        <dbReference type="SAM" id="MobiDB-lite"/>
    </source>
</evidence>
<protein>
    <submittedName>
        <fullName evidence="2">Uncharacterized protein</fullName>
    </submittedName>
</protein>
<gene>
    <name evidence="2" type="ORF">QR680_006339</name>
</gene>
<dbReference type="Proteomes" id="UP001175271">
    <property type="component" value="Unassembled WGS sequence"/>
</dbReference>
<comment type="caution">
    <text evidence="2">The sequence shown here is derived from an EMBL/GenBank/DDBJ whole genome shotgun (WGS) entry which is preliminary data.</text>
</comment>
<feature type="region of interest" description="Disordered" evidence="1">
    <location>
        <begin position="32"/>
        <end position="59"/>
    </location>
</feature>
<reference evidence="2" key="1">
    <citation type="submission" date="2023-06" db="EMBL/GenBank/DDBJ databases">
        <title>Genomic analysis of the entomopathogenic nematode Steinernema hermaphroditum.</title>
        <authorList>
            <person name="Schwarz E.M."/>
            <person name="Heppert J.K."/>
            <person name="Baniya A."/>
            <person name="Schwartz H.T."/>
            <person name="Tan C.-H."/>
            <person name="Antoshechkin I."/>
            <person name="Sternberg P.W."/>
            <person name="Goodrich-Blair H."/>
            <person name="Dillman A.R."/>
        </authorList>
    </citation>
    <scope>NUCLEOTIDE SEQUENCE</scope>
    <source>
        <strain evidence="2">PS9179</strain>
        <tissue evidence="2">Whole animal</tissue>
    </source>
</reference>
<dbReference type="AlphaFoldDB" id="A0AA39HV70"/>
<accession>A0AA39HV70</accession>